<keyword evidence="2" id="KW-1185">Reference proteome</keyword>
<dbReference type="RefSeq" id="WP_309263854.1">
    <property type="nucleotide sequence ID" value="NZ_JARUHG010000007.1"/>
</dbReference>
<dbReference type="InterPro" id="IPR038194">
    <property type="entry name" value="DUF3861_sf"/>
</dbReference>
<reference evidence="1 2" key="1">
    <citation type="submission" date="2023-04" db="EMBL/GenBank/DDBJ databases">
        <title>Lysobacter sp. strain UC isolated from soil sample.</title>
        <authorList>
            <person name="Choksket S."/>
            <person name="Harshvardhan F."/>
            <person name="Rana R."/>
            <person name="Patil P.B."/>
            <person name="Korpole S."/>
        </authorList>
    </citation>
    <scope>NUCLEOTIDE SEQUENCE [LARGE SCALE GENOMIC DNA]</scope>
    <source>
        <strain evidence="1 2">UC</strain>
    </source>
</reference>
<dbReference type="Pfam" id="PF12977">
    <property type="entry name" value="DUF3861"/>
    <property type="match status" value="1"/>
</dbReference>
<dbReference type="EMBL" id="JARUHG010000007">
    <property type="protein sequence ID" value="MDR0184734.1"/>
    <property type="molecule type" value="Genomic_DNA"/>
</dbReference>
<dbReference type="InterPro" id="IPR024476">
    <property type="entry name" value="DUF3861"/>
</dbReference>
<comment type="caution">
    <text evidence="1">The sequence shown here is derived from an EMBL/GenBank/DDBJ whole genome shotgun (WGS) entry which is preliminary data.</text>
</comment>
<sequence length="106" mass="11928">MAVREHRYRITVEHLAAPREDQPLRGTLTFEDGNHDDLFRIVELQRASGRFGSEDEAAAFAIGLKLLSEAVLRNRDDPLLQQLKAPLGDFIKRLKAQGAARPDHEA</sequence>
<organism evidence="1 2">
    <name type="scientific">Lysobacter arvi</name>
    <dbReference type="NCBI Taxonomy" id="3038776"/>
    <lineage>
        <taxon>Bacteria</taxon>
        <taxon>Pseudomonadati</taxon>
        <taxon>Pseudomonadota</taxon>
        <taxon>Gammaproteobacteria</taxon>
        <taxon>Lysobacterales</taxon>
        <taxon>Lysobacteraceae</taxon>
        <taxon>Lysobacter</taxon>
    </lineage>
</organism>
<evidence type="ECO:0000313" key="1">
    <source>
        <dbReference type="EMBL" id="MDR0184734.1"/>
    </source>
</evidence>
<accession>A0ABU1CIG0</accession>
<name>A0ABU1CIG0_9GAMM</name>
<proteinExistence type="predicted"/>
<evidence type="ECO:0000313" key="2">
    <source>
        <dbReference type="Proteomes" id="UP001233535"/>
    </source>
</evidence>
<dbReference type="Proteomes" id="UP001233535">
    <property type="component" value="Unassembled WGS sequence"/>
</dbReference>
<dbReference type="Gene3D" id="3.10.20.850">
    <property type="entry name" value="Protein of unknown function DUF3861"/>
    <property type="match status" value="1"/>
</dbReference>
<protein>
    <submittedName>
        <fullName evidence="1">DUF3861 domain-containing protein</fullName>
    </submittedName>
</protein>
<gene>
    <name evidence="1" type="ORF">P8609_17365</name>
</gene>